<dbReference type="Proteomes" id="UP000663879">
    <property type="component" value="Unassembled WGS sequence"/>
</dbReference>
<dbReference type="EMBL" id="CAJNOC010002902">
    <property type="protein sequence ID" value="CAF0957243.1"/>
    <property type="molecule type" value="Genomic_DNA"/>
</dbReference>
<evidence type="ECO:0000313" key="2">
    <source>
        <dbReference type="Proteomes" id="UP000663879"/>
    </source>
</evidence>
<sequence>MLDINILQNAPECLFPVLEGRFLGDEKLDKILDELTPNTSYSPFSHLFYLIVGRLPLYLEVQMPPSTDTNTNTEA</sequence>
<dbReference type="AlphaFoldDB" id="A0A814DLD4"/>
<proteinExistence type="predicted"/>
<protein>
    <submittedName>
        <fullName evidence="1">Uncharacterized protein</fullName>
    </submittedName>
</protein>
<keyword evidence="2" id="KW-1185">Reference proteome</keyword>
<reference evidence="1" key="1">
    <citation type="submission" date="2021-02" db="EMBL/GenBank/DDBJ databases">
        <authorList>
            <person name="Nowell W R."/>
        </authorList>
    </citation>
    <scope>NUCLEOTIDE SEQUENCE</scope>
    <source>
        <strain evidence="1">Ploen Becks lab</strain>
    </source>
</reference>
<comment type="caution">
    <text evidence="1">The sequence shown here is derived from an EMBL/GenBank/DDBJ whole genome shotgun (WGS) entry which is preliminary data.</text>
</comment>
<evidence type="ECO:0000313" key="1">
    <source>
        <dbReference type="EMBL" id="CAF0957243.1"/>
    </source>
</evidence>
<gene>
    <name evidence="1" type="ORF">OXX778_LOCUS14258</name>
</gene>
<accession>A0A814DLD4</accession>
<organism evidence="1 2">
    <name type="scientific">Brachionus calyciflorus</name>
    <dbReference type="NCBI Taxonomy" id="104777"/>
    <lineage>
        <taxon>Eukaryota</taxon>
        <taxon>Metazoa</taxon>
        <taxon>Spiralia</taxon>
        <taxon>Gnathifera</taxon>
        <taxon>Rotifera</taxon>
        <taxon>Eurotatoria</taxon>
        <taxon>Monogononta</taxon>
        <taxon>Pseudotrocha</taxon>
        <taxon>Ploima</taxon>
        <taxon>Brachionidae</taxon>
        <taxon>Brachionus</taxon>
    </lineage>
</organism>
<name>A0A814DLD4_9BILA</name>